<feature type="transmembrane region" description="Helical" evidence="6">
    <location>
        <begin position="27"/>
        <end position="47"/>
    </location>
</feature>
<dbReference type="EMBL" id="SOAZ01000008">
    <property type="protein sequence ID" value="TDT61163.1"/>
    <property type="molecule type" value="Genomic_DNA"/>
</dbReference>
<dbReference type="Pfam" id="PF01226">
    <property type="entry name" value="Form_Nir_trans"/>
    <property type="match status" value="1"/>
</dbReference>
<evidence type="ECO:0000313" key="7">
    <source>
        <dbReference type="EMBL" id="TDT61163.1"/>
    </source>
</evidence>
<gene>
    <name evidence="7" type="ORF">EDD71_10861</name>
</gene>
<dbReference type="InterPro" id="IPR024002">
    <property type="entry name" value="For/NO2_transpt_CS"/>
</dbReference>
<accession>A0A4R7KRC8</accession>
<dbReference type="PANTHER" id="PTHR30520">
    <property type="entry name" value="FORMATE TRANSPORTER-RELATED"/>
    <property type="match status" value="1"/>
</dbReference>
<sequence length="286" mass="30320">MEKRMLLPAEVCEETIKTGIKKTKNDIFQTIILAIMAGAFIAIGGFASSAASHSIKNVGLSKLVSGAIFPVGLILILICGAELFTGNTLLSIALIERRITLKGLLKNWTLVYVGNLIGTLIIAFIIFEAGLFATNFGLLGGYAIKVAANKGGLTFGTAFASGILCNFVVCLAVWGASAAKDVVGKIFMAWFPIMAFVISGFEHSVANMYYFSSGMLAKLNPEFVKASGLSSEKLANVDLIHAVNNLIPVTLGNIIGGAVFVGAAYWIAYKHAPSIETKFKATINNN</sequence>
<dbReference type="AlphaFoldDB" id="A0A4R7KRC8"/>
<comment type="similarity">
    <text evidence="5">Belongs to the FNT transporter (TC 1.A.16) family.</text>
</comment>
<dbReference type="GO" id="GO:0015499">
    <property type="term" value="F:formate transmembrane transporter activity"/>
    <property type="evidence" value="ECO:0007669"/>
    <property type="project" value="TreeGrafter"/>
</dbReference>
<keyword evidence="4 6" id="KW-0472">Membrane</keyword>
<evidence type="ECO:0000256" key="3">
    <source>
        <dbReference type="ARBA" id="ARBA00022989"/>
    </source>
</evidence>
<feature type="transmembrane region" description="Helical" evidence="6">
    <location>
        <begin position="107"/>
        <end position="133"/>
    </location>
</feature>
<dbReference type="PANTHER" id="PTHR30520:SF6">
    <property type="entry name" value="FORMATE_NITRATE FAMILY TRANSPORTER (EUROFUNG)"/>
    <property type="match status" value="1"/>
</dbReference>
<evidence type="ECO:0000313" key="8">
    <source>
        <dbReference type="Proteomes" id="UP000295325"/>
    </source>
</evidence>
<dbReference type="Proteomes" id="UP000295325">
    <property type="component" value="Unassembled WGS sequence"/>
</dbReference>
<dbReference type="InterPro" id="IPR023271">
    <property type="entry name" value="Aquaporin-like"/>
</dbReference>
<name>A0A4R7KRC8_9CLOT</name>
<dbReference type="GO" id="GO:0005886">
    <property type="term" value="C:plasma membrane"/>
    <property type="evidence" value="ECO:0007669"/>
    <property type="project" value="TreeGrafter"/>
</dbReference>
<evidence type="ECO:0000256" key="6">
    <source>
        <dbReference type="SAM" id="Phobius"/>
    </source>
</evidence>
<organism evidence="7 8">
    <name type="scientific">Fonticella tunisiensis</name>
    <dbReference type="NCBI Taxonomy" id="1096341"/>
    <lineage>
        <taxon>Bacteria</taxon>
        <taxon>Bacillati</taxon>
        <taxon>Bacillota</taxon>
        <taxon>Clostridia</taxon>
        <taxon>Eubacteriales</taxon>
        <taxon>Clostridiaceae</taxon>
        <taxon>Fonticella</taxon>
    </lineage>
</organism>
<evidence type="ECO:0000256" key="2">
    <source>
        <dbReference type="ARBA" id="ARBA00022692"/>
    </source>
</evidence>
<evidence type="ECO:0000256" key="5">
    <source>
        <dbReference type="ARBA" id="ARBA00049660"/>
    </source>
</evidence>
<keyword evidence="8" id="KW-1185">Reference proteome</keyword>
<dbReference type="PROSITE" id="PS01005">
    <property type="entry name" value="FORMATE_NITRITE_TP_1"/>
    <property type="match status" value="1"/>
</dbReference>
<evidence type="ECO:0000256" key="1">
    <source>
        <dbReference type="ARBA" id="ARBA00004141"/>
    </source>
</evidence>
<feature type="transmembrane region" description="Helical" evidence="6">
    <location>
        <begin position="246"/>
        <end position="268"/>
    </location>
</feature>
<evidence type="ECO:0000256" key="4">
    <source>
        <dbReference type="ARBA" id="ARBA00023136"/>
    </source>
</evidence>
<comment type="subcellular location">
    <subcellularLocation>
        <location evidence="1">Membrane</location>
        <topology evidence="1">Multi-pass membrane protein</topology>
    </subcellularLocation>
</comment>
<feature type="transmembrane region" description="Helical" evidence="6">
    <location>
        <begin position="186"/>
        <end position="211"/>
    </location>
</feature>
<feature type="transmembrane region" description="Helical" evidence="6">
    <location>
        <begin position="153"/>
        <end position="174"/>
    </location>
</feature>
<keyword evidence="3 6" id="KW-1133">Transmembrane helix</keyword>
<comment type="caution">
    <text evidence="7">The sequence shown here is derived from an EMBL/GenBank/DDBJ whole genome shotgun (WGS) entry which is preliminary data.</text>
</comment>
<feature type="transmembrane region" description="Helical" evidence="6">
    <location>
        <begin position="67"/>
        <end position="95"/>
    </location>
</feature>
<dbReference type="PROSITE" id="PS01006">
    <property type="entry name" value="FORMATE_NITRITE_TP_2"/>
    <property type="match status" value="1"/>
</dbReference>
<dbReference type="RefSeq" id="WP_133627905.1">
    <property type="nucleotide sequence ID" value="NZ_SOAZ01000008.1"/>
</dbReference>
<reference evidence="7 8" key="1">
    <citation type="submission" date="2019-03" db="EMBL/GenBank/DDBJ databases">
        <title>Genomic Encyclopedia of Type Strains, Phase IV (KMG-IV): sequencing the most valuable type-strain genomes for metagenomic binning, comparative biology and taxonomic classification.</title>
        <authorList>
            <person name="Goeker M."/>
        </authorList>
    </citation>
    <scope>NUCLEOTIDE SEQUENCE [LARGE SCALE GENOMIC DNA]</scope>
    <source>
        <strain evidence="7 8">DSM 24455</strain>
    </source>
</reference>
<keyword evidence="2 6" id="KW-0812">Transmembrane</keyword>
<dbReference type="Gene3D" id="1.20.1080.10">
    <property type="entry name" value="Glycerol uptake facilitator protein"/>
    <property type="match status" value="1"/>
</dbReference>
<dbReference type="OrthoDB" id="9786493at2"/>
<proteinExistence type="inferred from homology"/>
<protein>
    <submittedName>
        <fullName evidence="7">Formate/nitrite transporter</fullName>
    </submittedName>
</protein>
<dbReference type="InterPro" id="IPR000292">
    <property type="entry name" value="For/NO2_transpt"/>
</dbReference>